<evidence type="ECO:0000256" key="6">
    <source>
        <dbReference type="ARBA" id="ARBA00023004"/>
    </source>
</evidence>
<keyword evidence="3" id="KW-0479">Metal-binding</keyword>
<evidence type="ECO:0000256" key="2">
    <source>
        <dbReference type="ARBA" id="ARBA00008654"/>
    </source>
</evidence>
<dbReference type="InterPro" id="IPR038492">
    <property type="entry name" value="GBBH-like_N_sf"/>
</dbReference>
<sequence length="440" mass="50579">MEAPHGSISLEFEKLHAPVTLAQLWLRDACQCHLCVGESSGQKRFATCDIPSDLKVDSLRVLEDGGLEVSWANDLALGSDQHVSTYPLALLHDMLLARDPYRRNISAREIWDLQHFDKDSRSREISYSHWMEDGSRFAEAFCDLHRWGLVVIRGVPQTEDAVEQVASRLGHLQATFYGPTWDVVSKPQAENVAYTNEFLCLHQDLMYLREPPRIQVLHCLENGCEGGDSLFSDGLRAAHDLRLNNEDHFKTLATSSVDFHYAKGGHYWHNKHNTIVVDRPFGKARPLMKKYLMSVRWSPPFQAPFWKTLQRRSHGHPWDVRAGFMIERWHQAAKVFRDSTDDPTNMVQFRLQPGDCVVFDNWRVLHGRREFDTASGRRHLRGAYVENQALNSTWVRLQREGLMFPDEPEAFEEENRRARRIVGVEDDAKHVGLSDGEAQA</sequence>
<dbReference type="GO" id="GO:0045329">
    <property type="term" value="P:carnitine biosynthetic process"/>
    <property type="evidence" value="ECO:0007669"/>
    <property type="project" value="TreeGrafter"/>
</dbReference>
<dbReference type="SUPFAM" id="SSF51197">
    <property type="entry name" value="Clavaminate synthase-like"/>
    <property type="match status" value="1"/>
</dbReference>
<feature type="domain" description="Gamma-butyrobetaine hydroxylase-like N-terminal" evidence="8">
    <location>
        <begin position="19"/>
        <end position="91"/>
    </location>
</feature>
<evidence type="ECO:0000259" key="7">
    <source>
        <dbReference type="Pfam" id="PF02668"/>
    </source>
</evidence>
<dbReference type="GO" id="GO:0046872">
    <property type="term" value="F:metal ion binding"/>
    <property type="evidence" value="ECO:0007669"/>
    <property type="project" value="UniProtKB-KW"/>
</dbReference>
<comment type="similarity">
    <text evidence="2">Belongs to the gamma-BBH/TMLD family.</text>
</comment>
<dbReference type="OrthoDB" id="406634at2759"/>
<evidence type="ECO:0000256" key="5">
    <source>
        <dbReference type="ARBA" id="ARBA00023002"/>
    </source>
</evidence>
<evidence type="ECO:0000256" key="4">
    <source>
        <dbReference type="ARBA" id="ARBA00022964"/>
    </source>
</evidence>
<dbReference type="InterPro" id="IPR010376">
    <property type="entry name" value="GBBH-like_N"/>
</dbReference>
<dbReference type="Proteomes" id="UP000034680">
    <property type="component" value="Unassembled WGS sequence"/>
</dbReference>
<dbReference type="EMBL" id="LCUC01000719">
    <property type="protein sequence ID" value="KKY29515.1"/>
    <property type="molecule type" value="Genomic_DNA"/>
</dbReference>
<gene>
    <name evidence="9" type="ORF">UCDDA912_g10563</name>
</gene>
<dbReference type="PANTHER" id="PTHR10696:SF25">
    <property type="entry name" value="OXIDOREDUCTASE AIM17-RELATED"/>
    <property type="match status" value="1"/>
</dbReference>
<feature type="domain" description="TauD/TfdA-like" evidence="7">
    <location>
        <begin position="122"/>
        <end position="384"/>
    </location>
</feature>
<dbReference type="GO" id="GO:0005739">
    <property type="term" value="C:mitochondrion"/>
    <property type="evidence" value="ECO:0007669"/>
    <property type="project" value="TreeGrafter"/>
</dbReference>
<name>A0A0G2HMM3_9PEZI</name>
<comment type="cofactor">
    <cofactor evidence="1">
        <name>Fe(2+)</name>
        <dbReference type="ChEBI" id="CHEBI:29033"/>
    </cofactor>
</comment>
<organism evidence="9 10">
    <name type="scientific">Diaporthe ampelina</name>
    <dbReference type="NCBI Taxonomy" id="1214573"/>
    <lineage>
        <taxon>Eukaryota</taxon>
        <taxon>Fungi</taxon>
        <taxon>Dikarya</taxon>
        <taxon>Ascomycota</taxon>
        <taxon>Pezizomycotina</taxon>
        <taxon>Sordariomycetes</taxon>
        <taxon>Sordariomycetidae</taxon>
        <taxon>Diaporthales</taxon>
        <taxon>Diaporthaceae</taxon>
        <taxon>Diaporthe</taxon>
    </lineage>
</organism>
<evidence type="ECO:0000256" key="1">
    <source>
        <dbReference type="ARBA" id="ARBA00001954"/>
    </source>
</evidence>
<dbReference type="PANTHER" id="PTHR10696">
    <property type="entry name" value="GAMMA-BUTYROBETAINE HYDROXYLASE-RELATED"/>
    <property type="match status" value="1"/>
</dbReference>
<dbReference type="Gene3D" id="3.60.130.10">
    <property type="entry name" value="Clavaminate synthase-like"/>
    <property type="match status" value="1"/>
</dbReference>
<dbReference type="InterPro" id="IPR042098">
    <property type="entry name" value="TauD-like_sf"/>
</dbReference>
<dbReference type="InterPro" id="IPR003819">
    <property type="entry name" value="TauD/TfdA-like"/>
</dbReference>
<reference evidence="9 10" key="1">
    <citation type="submission" date="2015-05" db="EMBL/GenBank/DDBJ databases">
        <title>Distinctive expansion of gene families associated with plant cell wall degradation and secondary metabolism in the genomes of grapevine trunk pathogens.</title>
        <authorList>
            <person name="Lawrence D.P."/>
            <person name="Travadon R."/>
            <person name="Rolshausen P.E."/>
            <person name="Baumgartner K."/>
        </authorList>
    </citation>
    <scope>NUCLEOTIDE SEQUENCE [LARGE SCALE GENOMIC DNA]</scope>
    <source>
        <strain evidence="9">DA912</strain>
    </source>
</reference>
<keyword evidence="5" id="KW-0560">Oxidoreductase</keyword>
<evidence type="ECO:0000256" key="3">
    <source>
        <dbReference type="ARBA" id="ARBA00022723"/>
    </source>
</evidence>
<keyword evidence="4 9" id="KW-0223">Dioxygenase</keyword>
<proteinExistence type="inferred from homology"/>
<evidence type="ECO:0000259" key="8">
    <source>
        <dbReference type="Pfam" id="PF06155"/>
    </source>
</evidence>
<evidence type="ECO:0000313" key="10">
    <source>
        <dbReference type="Proteomes" id="UP000034680"/>
    </source>
</evidence>
<dbReference type="Gene3D" id="3.30.2020.30">
    <property type="match status" value="1"/>
</dbReference>
<evidence type="ECO:0000313" key="9">
    <source>
        <dbReference type="EMBL" id="KKY29515.1"/>
    </source>
</evidence>
<dbReference type="Pfam" id="PF02668">
    <property type="entry name" value="TauD"/>
    <property type="match status" value="1"/>
</dbReference>
<dbReference type="GO" id="GO:0016706">
    <property type="term" value="F:2-oxoglutarate-dependent dioxygenase activity"/>
    <property type="evidence" value="ECO:0007669"/>
    <property type="project" value="UniProtKB-ARBA"/>
</dbReference>
<comment type="caution">
    <text evidence="9">The sequence shown here is derived from an EMBL/GenBank/DDBJ whole genome shotgun (WGS) entry which is preliminary data.</text>
</comment>
<dbReference type="AlphaFoldDB" id="A0A0G2HMM3"/>
<accession>A0A0G2HMM3</accession>
<dbReference type="STRING" id="1214573.A0A0G2HMM3"/>
<dbReference type="Pfam" id="PF06155">
    <property type="entry name" value="GBBH-like_N"/>
    <property type="match status" value="1"/>
</dbReference>
<reference evidence="9 10" key="2">
    <citation type="submission" date="2015-05" db="EMBL/GenBank/DDBJ databases">
        <authorList>
            <person name="Morales-Cruz A."/>
            <person name="Amrine K.C."/>
            <person name="Cantu D."/>
        </authorList>
    </citation>
    <scope>NUCLEOTIDE SEQUENCE [LARGE SCALE GENOMIC DNA]</scope>
    <source>
        <strain evidence="9">DA912</strain>
    </source>
</reference>
<dbReference type="InterPro" id="IPR050411">
    <property type="entry name" value="AlphaKG_dependent_hydroxylases"/>
</dbReference>
<protein>
    <submittedName>
        <fullName evidence="9">Putative gamma-butyrobetaine dioxygenase</fullName>
    </submittedName>
</protein>
<keyword evidence="6" id="KW-0408">Iron</keyword>
<keyword evidence="10" id="KW-1185">Reference proteome</keyword>